<keyword evidence="1" id="KW-0812">Transmembrane</keyword>
<dbReference type="OrthoDB" id="2971691at2"/>
<comment type="caution">
    <text evidence="2">The sequence shown here is derived from an EMBL/GenBank/DDBJ whole genome shotgun (WGS) entry which is preliminary data.</text>
</comment>
<evidence type="ECO:0000256" key="1">
    <source>
        <dbReference type="SAM" id="Phobius"/>
    </source>
</evidence>
<protein>
    <recommendedName>
        <fullName evidence="4">DUF4181 domain-containing protein</fullName>
    </recommendedName>
</protein>
<feature type="transmembrane region" description="Helical" evidence="1">
    <location>
        <begin position="61"/>
        <end position="80"/>
    </location>
</feature>
<accession>A0A845FDA1</accession>
<name>A0A845FDA1_9BACI</name>
<gene>
    <name evidence="2" type="ORF">GLW00_13000</name>
</gene>
<dbReference type="Proteomes" id="UP000450457">
    <property type="component" value="Unassembled WGS sequence"/>
</dbReference>
<evidence type="ECO:0008006" key="4">
    <source>
        <dbReference type="Google" id="ProtNLM"/>
    </source>
</evidence>
<evidence type="ECO:0000313" key="3">
    <source>
        <dbReference type="Proteomes" id="UP000450457"/>
    </source>
</evidence>
<sequence>MKKTWRWIGHFLFGAAVLIFLVMLLTDLPFRTEWAWMFLAPSVAITRVRDMRETEKTVEPLITIGLCVLIFSLSLFGLLFI</sequence>
<reference evidence="2 3" key="1">
    <citation type="submission" date="2019-11" db="EMBL/GenBank/DDBJ databases">
        <title>Genome sequences of 17 halophilic strains isolated from different environments.</title>
        <authorList>
            <person name="Furrow R.E."/>
        </authorList>
    </citation>
    <scope>NUCLEOTIDE SEQUENCE [LARGE SCALE GENOMIC DNA]</scope>
    <source>
        <strain evidence="2 3">SL-4</strain>
    </source>
</reference>
<keyword evidence="1" id="KW-1133">Transmembrane helix</keyword>
<keyword evidence="1" id="KW-0472">Membrane</keyword>
<dbReference type="AlphaFoldDB" id="A0A845FDA1"/>
<evidence type="ECO:0000313" key="2">
    <source>
        <dbReference type="EMBL" id="MYL71778.1"/>
    </source>
</evidence>
<dbReference type="RefSeq" id="WP_160914712.1">
    <property type="nucleotide sequence ID" value="NZ_WMFA01000004.1"/>
</dbReference>
<dbReference type="EMBL" id="WMFA01000004">
    <property type="protein sequence ID" value="MYL71778.1"/>
    <property type="molecule type" value="Genomic_DNA"/>
</dbReference>
<dbReference type="GeneID" id="78007920"/>
<organism evidence="2 3">
    <name type="scientific">Halobacillus litoralis</name>
    <dbReference type="NCBI Taxonomy" id="45668"/>
    <lineage>
        <taxon>Bacteria</taxon>
        <taxon>Bacillati</taxon>
        <taxon>Bacillota</taxon>
        <taxon>Bacilli</taxon>
        <taxon>Bacillales</taxon>
        <taxon>Bacillaceae</taxon>
        <taxon>Halobacillus</taxon>
    </lineage>
</organism>
<proteinExistence type="predicted"/>
<feature type="transmembrane region" description="Helical" evidence="1">
    <location>
        <begin position="7"/>
        <end position="26"/>
    </location>
</feature>